<evidence type="ECO:0000313" key="4">
    <source>
        <dbReference type="Proteomes" id="UP000820818"/>
    </source>
</evidence>
<dbReference type="PANTHER" id="PTHR43818">
    <property type="entry name" value="BCDNA.GH03377"/>
    <property type="match status" value="1"/>
</dbReference>
<dbReference type="InterPro" id="IPR036291">
    <property type="entry name" value="NAD(P)-bd_dom_sf"/>
</dbReference>
<dbReference type="Gene3D" id="3.40.50.720">
    <property type="entry name" value="NAD(P)-binding Rossmann-like Domain"/>
    <property type="match status" value="1"/>
</dbReference>
<organism evidence="3 4">
    <name type="scientific">Daphnia sinensis</name>
    <dbReference type="NCBI Taxonomy" id="1820382"/>
    <lineage>
        <taxon>Eukaryota</taxon>
        <taxon>Metazoa</taxon>
        <taxon>Ecdysozoa</taxon>
        <taxon>Arthropoda</taxon>
        <taxon>Crustacea</taxon>
        <taxon>Branchiopoda</taxon>
        <taxon>Diplostraca</taxon>
        <taxon>Cladocera</taxon>
        <taxon>Anomopoda</taxon>
        <taxon>Daphniidae</taxon>
        <taxon>Daphnia</taxon>
        <taxon>Daphnia similis group</taxon>
    </lineage>
</organism>
<dbReference type="InterPro" id="IPR050463">
    <property type="entry name" value="Gfo/Idh/MocA_oxidrdct_glycsds"/>
</dbReference>
<keyword evidence="4" id="KW-1185">Reference proteome</keyword>
<dbReference type="Proteomes" id="UP000820818">
    <property type="component" value="Unassembled WGS sequence"/>
</dbReference>
<dbReference type="Gene3D" id="3.30.360.10">
    <property type="entry name" value="Dihydrodipicolinate Reductase, domain 2"/>
    <property type="match status" value="1"/>
</dbReference>
<dbReference type="Pfam" id="PF01408">
    <property type="entry name" value="GFO_IDH_MocA"/>
    <property type="match status" value="1"/>
</dbReference>
<dbReference type="SUPFAM" id="SSF51735">
    <property type="entry name" value="NAD(P)-binding Rossmann-fold domains"/>
    <property type="match status" value="1"/>
</dbReference>
<dbReference type="InterPro" id="IPR032466">
    <property type="entry name" value="Metal_Hydrolase"/>
</dbReference>
<evidence type="ECO:0000313" key="3">
    <source>
        <dbReference type="EMBL" id="KAI9550495.1"/>
    </source>
</evidence>
<dbReference type="EMBL" id="WJBH02000147">
    <property type="protein sequence ID" value="KAI9550495.1"/>
    <property type="molecule type" value="Genomic_DNA"/>
</dbReference>
<evidence type="ECO:0000259" key="1">
    <source>
        <dbReference type="Pfam" id="PF01408"/>
    </source>
</evidence>
<name>A0AAD5KU89_9CRUS</name>
<dbReference type="SUPFAM" id="SSF51556">
    <property type="entry name" value="Metallo-dependent hydrolases"/>
    <property type="match status" value="1"/>
</dbReference>
<evidence type="ECO:0000259" key="2">
    <source>
        <dbReference type="Pfam" id="PF04909"/>
    </source>
</evidence>
<gene>
    <name evidence="3" type="ORF">GHT06_003672</name>
</gene>
<protein>
    <submittedName>
        <fullName evidence="3">Uncharacterized oxidoreductase</fullName>
    </submittedName>
</protein>
<comment type="caution">
    <text evidence="3">The sequence shown here is derived from an EMBL/GenBank/DDBJ whole genome shotgun (WGS) entry which is preliminary data.</text>
</comment>
<sequence length="401" mass="45958">MKDWGTDLWLPQTLAYLKNSFSKGAIGVKIWKNIGMELRDADGKFVMVNDARLDPVFDFIEKNNVTLVGHLEYPSYQDQIDARDKMLEKHPTIRFVGVHLGSLEWDVDELAKRLDKFPNMAVDMAERICHLQYQTIKNRQKVYDFMIKYQDRLIYATDNSVGKNSNPAEYKKRIQERRLSDWRYFVSDDVMNKSSLAGLGLAGATVFNGFASEEKKGPWIAKSSIQTFNMCGYAAPKLPTVRVGFIGLGQRGPSHLNAIAKIEGTEIKALCDLRPESVNKAKKIIDGTSHNPTIYTGGENEWKKLCERKDLDLIYVCTPWHLHVPMALYAMEQGKHVAIEVPAAVSMEECWQLVETSERTRKHCMMLENCCYDFFELLTLIWLAKVISEKLFIRKALIFII</sequence>
<dbReference type="GO" id="GO:0016787">
    <property type="term" value="F:hydrolase activity"/>
    <property type="evidence" value="ECO:0007669"/>
    <property type="project" value="InterPro"/>
</dbReference>
<dbReference type="Gene3D" id="3.20.20.140">
    <property type="entry name" value="Metal-dependent hydrolases"/>
    <property type="match status" value="1"/>
</dbReference>
<dbReference type="InterPro" id="IPR000683">
    <property type="entry name" value="Gfo/Idh/MocA-like_OxRdtase_N"/>
</dbReference>
<dbReference type="PANTHER" id="PTHR43818:SF1">
    <property type="entry name" value="GLYCOSYL HYDROLASE FAMILY 109 PROTEIN"/>
    <property type="match status" value="1"/>
</dbReference>
<proteinExistence type="predicted"/>
<feature type="domain" description="Amidohydrolase-related" evidence="2">
    <location>
        <begin position="7"/>
        <end position="158"/>
    </location>
</feature>
<reference evidence="3" key="1">
    <citation type="submission" date="2022-05" db="EMBL/GenBank/DDBJ databases">
        <title>A multi-omics perspective on studying reproductive biology in Daphnia sinensis.</title>
        <authorList>
            <person name="Jia J."/>
        </authorList>
    </citation>
    <scope>NUCLEOTIDE SEQUENCE</scope>
    <source>
        <strain evidence="3">WSL</strain>
    </source>
</reference>
<dbReference type="Pfam" id="PF04909">
    <property type="entry name" value="Amidohydro_2"/>
    <property type="match status" value="1"/>
</dbReference>
<accession>A0AAD5KU89</accession>
<feature type="domain" description="Gfo/Idh/MocA-like oxidoreductase N-terminal" evidence="1">
    <location>
        <begin position="241"/>
        <end position="366"/>
    </location>
</feature>
<dbReference type="AlphaFoldDB" id="A0AAD5KU89"/>
<dbReference type="InterPro" id="IPR006680">
    <property type="entry name" value="Amidohydro-rel"/>
</dbReference>
<dbReference type="GO" id="GO:0000166">
    <property type="term" value="F:nucleotide binding"/>
    <property type="evidence" value="ECO:0007669"/>
    <property type="project" value="InterPro"/>
</dbReference>